<dbReference type="InterPro" id="IPR036314">
    <property type="entry name" value="SOD_C_sf"/>
</dbReference>
<evidence type="ECO:0000256" key="8">
    <source>
        <dbReference type="ARBA" id="ARBA00023002"/>
    </source>
</evidence>
<evidence type="ECO:0000256" key="5">
    <source>
        <dbReference type="ARBA" id="ARBA00011881"/>
    </source>
</evidence>
<keyword evidence="9" id="KW-0496">Mitochondrion</keyword>
<dbReference type="PANTHER" id="PTHR11404">
    <property type="entry name" value="SUPEROXIDE DISMUTASE 2"/>
    <property type="match status" value="1"/>
</dbReference>
<feature type="binding site" evidence="12">
    <location>
        <position position="96"/>
    </location>
    <ligand>
        <name>Mn(2+)</name>
        <dbReference type="ChEBI" id="CHEBI:29035"/>
    </ligand>
</feature>
<evidence type="ECO:0000256" key="4">
    <source>
        <dbReference type="ARBA" id="ARBA00008714"/>
    </source>
</evidence>
<evidence type="ECO:0000256" key="9">
    <source>
        <dbReference type="ARBA" id="ARBA00023128"/>
    </source>
</evidence>
<dbReference type="PROSITE" id="PS00088">
    <property type="entry name" value="SOD_MN"/>
    <property type="match status" value="1"/>
</dbReference>
<comment type="catalytic activity">
    <reaction evidence="11 13">
        <text>2 superoxide + 2 H(+) = H2O2 + O2</text>
        <dbReference type="Rhea" id="RHEA:20696"/>
        <dbReference type="ChEBI" id="CHEBI:15378"/>
        <dbReference type="ChEBI" id="CHEBI:15379"/>
        <dbReference type="ChEBI" id="CHEBI:16240"/>
        <dbReference type="ChEBI" id="CHEBI:18421"/>
        <dbReference type="EC" id="1.15.1.1"/>
    </reaction>
</comment>
<dbReference type="EC" id="1.15.1.1" evidence="6 13"/>
<protein>
    <recommendedName>
        <fullName evidence="6 13">Superoxide dismutase</fullName>
        <ecNumber evidence="6 13">1.15.1.1</ecNumber>
    </recommendedName>
</protein>
<dbReference type="Pfam" id="PF02777">
    <property type="entry name" value="Sod_Fe_C"/>
    <property type="match status" value="1"/>
</dbReference>
<evidence type="ECO:0000256" key="7">
    <source>
        <dbReference type="ARBA" id="ARBA00022723"/>
    </source>
</evidence>
<keyword evidence="8 13" id="KW-0560">Oxidoreductase</keyword>
<evidence type="ECO:0000256" key="13">
    <source>
        <dbReference type="RuleBase" id="RU000414"/>
    </source>
</evidence>
<accession>A0AAW2HYY8</accession>
<dbReference type="SUPFAM" id="SSF46609">
    <property type="entry name" value="Fe,Mn superoxide dismutase (SOD), N-terminal domain"/>
    <property type="match status" value="1"/>
</dbReference>
<sequence>MFAVKKSVGTLSRTFSVIQANLKHTLPEMPYPSNALEPVIKAEIMEIHHQKHHATYVNNLNAAEEKLKAAVEKNDVNTIISLQPALKFNGGGHLNHSIFWTVLAPPSQSGKPSPELASAINCEFCSMDKLKEMLSSLAVGVQGSGWAWLGYNPVQKRLELATCANQDPLQATTGLIPLFGIDVWEHAYYLQYKNVRAEYVKNIWEIVNWKNVSERYAKAIGGSC</sequence>
<dbReference type="PIRSF" id="PIRSF000349">
    <property type="entry name" value="SODismutase"/>
    <property type="match status" value="1"/>
</dbReference>
<evidence type="ECO:0000256" key="10">
    <source>
        <dbReference type="ARBA" id="ARBA00023211"/>
    </source>
</evidence>
<evidence type="ECO:0000256" key="1">
    <source>
        <dbReference type="ARBA" id="ARBA00001936"/>
    </source>
</evidence>
<organism evidence="16">
    <name type="scientific">Menopon gallinae</name>
    <name type="common">poultry shaft louse</name>
    <dbReference type="NCBI Taxonomy" id="328185"/>
    <lineage>
        <taxon>Eukaryota</taxon>
        <taxon>Metazoa</taxon>
        <taxon>Ecdysozoa</taxon>
        <taxon>Arthropoda</taxon>
        <taxon>Hexapoda</taxon>
        <taxon>Insecta</taxon>
        <taxon>Pterygota</taxon>
        <taxon>Neoptera</taxon>
        <taxon>Paraneoptera</taxon>
        <taxon>Psocodea</taxon>
        <taxon>Troctomorpha</taxon>
        <taxon>Phthiraptera</taxon>
        <taxon>Amblycera</taxon>
        <taxon>Menoponidae</taxon>
        <taxon>Menopon</taxon>
    </lineage>
</organism>
<dbReference type="Gene3D" id="1.10.287.990">
    <property type="entry name" value="Fe,Mn superoxide dismutase (SOD) domain"/>
    <property type="match status" value="1"/>
</dbReference>
<dbReference type="InterPro" id="IPR050265">
    <property type="entry name" value="Fe/Mn_Superoxide_Dismutase"/>
</dbReference>
<dbReference type="InterPro" id="IPR019833">
    <property type="entry name" value="Mn/Fe_SOD_BS"/>
</dbReference>
<evidence type="ECO:0000256" key="6">
    <source>
        <dbReference type="ARBA" id="ARBA00012682"/>
    </source>
</evidence>
<evidence type="ECO:0000256" key="11">
    <source>
        <dbReference type="ARBA" id="ARBA00049204"/>
    </source>
</evidence>
<evidence type="ECO:0000256" key="12">
    <source>
        <dbReference type="PIRSR" id="PIRSR000349-1"/>
    </source>
</evidence>
<dbReference type="Gene3D" id="3.55.40.20">
    <property type="entry name" value="Iron/manganese superoxide dismutase, C-terminal domain"/>
    <property type="match status" value="1"/>
</dbReference>
<dbReference type="InterPro" id="IPR019832">
    <property type="entry name" value="Mn/Fe_SOD_C"/>
</dbReference>
<feature type="binding site" evidence="12">
    <location>
        <position position="186"/>
    </location>
    <ligand>
        <name>Mn(2+)</name>
        <dbReference type="ChEBI" id="CHEBI:29035"/>
    </ligand>
</feature>
<dbReference type="FunFam" id="1.10.287.990:FF:000001">
    <property type="entry name" value="Superoxide dismutase"/>
    <property type="match status" value="1"/>
</dbReference>
<reference evidence="16" key="1">
    <citation type="journal article" date="2024" name="Gigascience">
        <title>Chromosome-level genome of the poultry shaft louse Menopon gallinae provides insight into the host-switching and adaptive evolution of parasitic lice.</title>
        <authorList>
            <person name="Xu Y."/>
            <person name="Ma L."/>
            <person name="Liu S."/>
            <person name="Liang Y."/>
            <person name="Liu Q."/>
            <person name="He Z."/>
            <person name="Tian L."/>
            <person name="Duan Y."/>
            <person name="Cai W."/>
            <person name="Li H."/>
            <person name="Song F."/>
        </authorList>
    </citation>
    <scope>NUCLEOTIDE SEQUENCE</scope>
    <source>
        <strain evidence="16">Cailab_2023a</strain>
    </source>
</reference>
<name>A0AAW2HYY8_9NEOP</name>
<dbReference type="AlphaFoldDB" id="A0AAW2HYY8"/>
<evidence type="ECO:0000313" key="16">
    <source>
        <dbReference type="EMBL" id="KAL0275190.1"/>
    </source>
</evidence>
<proteinExistence type="inferred from homology"/>
<comment type="function">
    <text evidence="13">Destroys radicals which are normally produced within the cells and which are toxic to biological systems.</text>
</comment>
<comment type="subcellular location">
    <subcellularLocation>
        <location evidence="3">Mitochondrion</location>
    </subcellularLocation>
</comment>
<evidence type="ECO:0000256" key="2">
    <source>
        <dbReference type="ARBA" id="ARBA00002170"/>
    </source>
</evidence>
<keyword evidence="7 12" id="KW-0479">Metal-binding</keyword>
<dbReference type="EMBL" id="JARGDH010000002">
    <property type="protein sequence ID" value="KAL0275190.1"/>
    <property type="molecule type" value="Genomic_DNA"/>
</dbReference>
<feature type="binding site" evidence="12">
    <location>
        <position position="182"/>
    </location>
    <ligand>
        <name>Mn(2+)</name>
        <dbReference type="ChEBI" id="CHEBI:29035"/>
    </ligand>
</feature>
<dbReference type="InterPro" id="IPR019831">
    <property type="entry name" value="Mn/Fe_SOD_N"/>
</dbReference>
<dbReference type="SUPFAM" id="SSF54719">
    <property type="entry name" value="Fe,Mn superoxide dismutase (SOD), C-terminal domain"/>
    <property type="match status" value="1"/>
</dbReference>
<dbReference type="GO" id="GO:0005739">
    <property type="term" value="C:mitochondrion"/>
    <property type="evidence" value="ECO:0007669"/>
    <property type="project" value="UniProtKB-SubCell"/>
</dbReference>
<feature type="domain" description="Manganese/iron superoxide dismutase N-terminal" evidence="14">
    <location>
        <begin position="23"/>
        <end position="103"/>
    </location>
</feature>
<comment type="function">
    <text evidence="2">Destroys superoxide anion radicals which are normally produced within the cells and which are toxic to biological systems.</text>
</comment>
<dbReference type="Pfam" id="PF00081">
    <property type="entry name" value="Sod_Fe_N"/>
    <property type="match status" value="1"/>
</dbReference>
<dbReference type="PANTHER" id="PTHR11404:SF6">
    <property type="entry name" value="SUPEROXIDE DISMUTASE [MN], MITOCHONDRIAL"/>
    <property type="match status" value="1"/>
</dbReference>
<dbReference type="GO" id="GO:0042803">
    <property type="term" value="F:protein homodimerization activity"/>
    <property type="evidence" value="ECO:0007669"/>
    <property type="project" value="UniProtKB-ARBA"/>
</dbReference>
<comment type="caution">
    <text evidence="16">The sequence shown here is derived from an EMBL/GenBank/DDBJ whole genome shotgun (WGS) entry which is preliminary data.</text>
</comment>
<dbReference type="InterPro" id="IPR036324">
    <property type="entry name" value="Mn/Fe_SOD_N_sf"/>
</dbReference>
<comment type="subunit">
    <text evidence="5">Homotetramer.</text>
</comment>
<dbReference type="GO" id="GO:0098803">
    <property type="term" value="C:respiratory chain complex"/>
    <property type="evidence" value="ECO:0007669"/>
    <property type="project" value="UniProtKB-ARBA"/>
</dbReference>
<evidence type="ECO:0000259" key="14">
    <source>
        <dbReference type="Pfam" id="PF00081"/>
    </source>
</evidence>
<feature type="binding site" evidence="12">
    <location>
        <position position="48"/>
    </location>
    <ligand>
        <name>Mn(2+)</name>
        <dbReference type="ChEBI" id="CHEBI:29035"/>
    </ligand>
</feature>
<dbReference type="FunFam" id="3.55.40.20:FF:000003">
    <property type="entry name" value="Superoxide dismutase [Mn], mitochondrial"/>
    <property type="match status" value="1"/>
</dbReference>
<keyword evidence="10" id="KW-0464">Manganese</keyword>
<evidence type="ECO:0000256" key="3">
    <source>
        <dbReference type="ARBA" id="ARBA00004173"/>
    </source>
</evidence>
<gene>
    <name evidence="16" type="ORF">PYX00_003129</name>
</gene>
<comment type="cofactor">
    <cofactor evidence="1">
        <name>Mn(2+)</name>
        <dbReference type="ChEBI" id="CHEBI:29035"/>
    </cofactor>
</comment>
<comment type="similarity">
    <text evidence="4 13">Belongs to the iron/manganese superoxide dismutase family.</text>
</comment>
<feature type="domain" description="Manganese/iron superoxide dismutase C-terminal" evidence="15">
    <location>
        <begin position="113"/>
        <end position="215"/>
    </location>
</feature>
<dbReference type="GO" id="GO:0030145">
    <property type="term" value="F:manganese ion binding"/>
    <property type="evidence" value="ECO:0007669"/>
    <property type="project" value="TreeGrafter"/>
</dbReference>
<dbReference type="PRINTS" id="PR01703">
    <property type="entry name" value="MNSODISMTASE"/>
</dbReference>
<evidence type="ECO:0000259" key="15">
    <source>
        <dbReference type="Pfam" id="PF02777"/>
    </source>
</evidence>
<dbReference type="InterPro" id="IPR001189">
    <property type="entry name" value="Mn/Fe_SOD"/>
</dbReference>
<dbReference type="GO" id="GO:0004784">
    <property type="term" value="F:superoxide dismutase activity"/>
    <property type="evidence" value="ECO:0007669"/>
    <property type="project" value="UniProtKB-EC"/>
</dbReference>